<dbReference type="GeneTree" id="ENSGT00390000009760"/>
<dbReference type="RefSeq" id="XP_028829245.1">
    <property type="nucleotide sequence ID" value="XM_028973412.1"/>
</dbReference>
<dbReference type="SUPFAM" id="SSF50978">
    <property type="entry name" value="WD40 repeat-like"/>
    <property type="match status" value="1"/>
</dbReference>
<organism evidence="9 10">
    <name type="scientific">Denticeps clupeoides</name>
    <name type="common">denticle herring</name>
    <dbReference type="NCBI Taxonomy" id="299321"/>
    <lineage>
        <taxon>Eukaryota</taxon>
        <taxon>Metazoa</taxon>
        <taxon>Chordata</taxon>
        <taxon>Craniata</taxon>
        <taxon>Vertebrata</taxon>
        <taxon>Euteleostomi</taxon>
        <taxon>Actinopterygii</taxon>
        <taxon>Neopterygii</taxon>
        <taxon>Teleostei</taxon>
        <taxon>Clupei</taxon>
        <taxon>Clupeiformes</taxon>
        <taxon>Denticipitoidei</taxon>
        <taxon>Denticipitidae</taxon>
        <taxon>Denticeps</taxon>
    </lineage>
</organism>
<dbReference type="Proteomes" id="UP000694580">
    <property type="component" value="Chromosome 3"/>
</dbReference>
<dbReference type="InterPro" id="IPR036322">
    <property type="entry name" value="WD40_repeat_dom_sf"/>
</dbReference>
<keyword evidence="3" id="KW-0805">Transcription regulation</keyword>
<sequence>MAALYEATTLCVLNVGPGGSDSGISGIEPSADDDQVVVTDSARSVTVYKVSDKKALGSWTVKQGQTVTCPAIYNPQTSEYVVVTDSKVIRVWKDSDINIDRAFKTTVSADVWRVLSVPDSEPLVLFQRGAVRRLDTLLADPQQPVENVLPEEAVIRWSAVLNVEQQPCLMFLSEQKGETLLLMQRRHPDSAARYRLEGGEAPLSCSALPCDGGVRLFCLYSSGSVYESVVPIRGAGGVVEEVQPLPRTLLLNLPVGEGKLESASAVSLDDAHVALVGVPHPSAGPGKDFLCIWNTNFQTLQAAKEMAGRIYGQLWCSCGKLYVPHGKSLSVIPFKCQKSSLAAAMGKLRQAGSNVPASGLYTSVPSWTAATPDMRSTKRTLLRSRDVSFLRLNQFLEDVKIASAEEVQKKVSAFLSNLKNLHVIQVAAGGLASVLVSRCQEQPGFYPHSALVQLVHSQCLSYSVCPHLLTLALEKKDYALCQFCLQVFPDIPEAVACSCLKAFLSESDGTLDTVSLERDSVAFVEGLIANSTQEGGETQQNGFCPTTQVEDGGGGPTHTTPAVLTRSSMPLDMKCPVGLHKAVLLNEILQVAYSDCFLLLHLKTLSAPQVILFLQYLQFLYGKYSQDLHTQVSALRSPAMTQILDWICLLVDAHFTVLVMAPEARELLSHLHKVVRLQVKVFSELGKIEGCLQALQKAKQSGDVCQYSIEVIELF</sequence>
<dbReference type="GO" id="GO:0005730">
    <property type="term" value="C:nucleolus"/>
    <property type="evidence" value="ECO:0007669"/>
    <property type="project" value="UniProtKB-SubCell"/>
</dbReference>
<comment type="subcellular location">
    <subcellularLocation>
        <location evidence="1">Nucleus</location>
        <location evidence="1">Nucleolus</location>
    </subcellularLocation>
</comment>
<evidence type="ECO:0008006" key="11">
    <source>
        <dbReference type="Google" id="ProtNLM"/>
    </source>
</evidence>
<evidence type="ECO:0000259" key="7">
    <source>
        <dbReference type="Pfam" id="PF08168"/>
    </source>
</evidence>
<dbReference type="InterPro" id="IPR048897">
    <property type="entry name" value="Nol11_C"/>
</dbReference>
<evidence type="ECO:0000256" key="5">
    <source>
        <dbReference type="ARBA" id="ARBA00023163"/>
    </source>
</evidence>
<feature type="domain" description="Nucleolar protein 11 N-terminal" evidence="7">
    <location>
        <begin position="1"/>
        <end position="335"/>
    </location>
</feature>
<evidence type="ECO:0000256" key="4">
    <source>
        <dbReference type="ARBA" id="ARBA00023159"/>
    </source>
</evidence>
<evidence type="ECO:0000256" key="2">
    <source>
        <dbReference type="ARBA" id="ARBA00022552"/>
    </source>
</evidence>
<evidence type="ECO:0000259" key="8">
    <source>
        <dbReference type="Pfam" id="PF20998"/>
    </source>
</evidence>
<dbReference type="Pfam" id="PF20998">
    <property type="entry name" value="Nol11_C"/>
    <property type="match status" value="1"/>
</dbReference>
<reference evidence="9" key="2">
    <citation type="submission" date="2025-08" db="UniProtKB">
        <authorList>
            <consortium name="Ensembl"/>
        </authorList>
    </citation>
    <scope>IDENTIFICATION</scope>
</reference>
<dbReference type="PANTHER" id="PTHR15633">
    <property type="entry name" value="NUCLEOLAR PROTEIN 11"/>
    <property type="match status" value="1"/>
</dbReference>
<keyword evidence="10" id="KW-1185">Reference proteome</keyword>
<proteinExistence type="predicted"/>
<evidence type="ECO:0000256" key="3">
    <source>
        <dbReference type="ARBA" id="ARBA00023015"/>
    </source>
</evidence>
<name>A0AAY4A943_9TELE</name>
<dbReference type="Ensembl" id="ENSDCDT00010005845.1">
    <property type="protein sequence ID" value="ENSDCDP00010005648.1"/>
    <property type="gene ID" value="ENSDCDG00010002470.1"/>
</dbReference>
<dbReference type="Pfam" id="PF08168">
    <property type="entry name" value="NOL11_N"/>
    <property type="match status" value="1"/>
</dbReference>
<evidence type="ECO:0000256" key="6">
    <source>
        <dbReference type="ARBA" id="ARBA00023242"/>
    </source>
</evidence>
<keyword evidence="5" id="KW-0804">Transcription</keyword>
<evidence type="ECO:0000313" key="10">
    <source>
        <dbReference type="Proteomes" id="UP000694580"/>
    </source>
</evidence>
<keyword evidence="4" id="KW-0010">Activator</keyword>
<accession>A0AAY4A943</accession>
<dbReference type="GO" id="GO:0030490">
    <property type="term" value="P:maturation of SSU-rRNA"/>
    <property type="evidence" value="ECO:0007669"/>
    <property type="project" value="InterPro"/>
</dbReference>
<evidence type="ECO:0000256" key="1">
    <source>
        <dbReference type="ARBA" id="ARBA00004604"/>
    </source>
</evidence>
<dbReference type="GeneID" id="114786359"/>
<reference evidence="9" key="3">
    <citation type="submission" date="2025-09" db="UniProtKB">
        <authorList>
            <consortium name="Ensembl"/>
        </authorList>
    </citation>
    <scope>IDENTIFICATION</scope>
</reference>
<keyword evidence="6" id="KW-0539">Nucleus</keyword>
<keyword evidence="2" id="KW-0698">rRNA processing</keyword>
<protein>
    <recommendedName>
        <fullName evidence="11">Nucleolar protein 11</fullName>
    </recommendedName>
</protein>
<dbReference type="InterPro" id="IPR042859">
    <property type="entry name" value="NOL11"/>
</dbReference>
<dbReference type="AlphaFoldDB" id="A0AAY4A943"/>
<gene>
    <name evidence="9" type="primary">NOL11</name>
</gene>
<evidence type="ECO:0000313" key="9">
    <source>
        <dbReference type="Ensembl" id="ENSDCDP00010005648.1"/>
    </source>
</evidence>
<dbReference type="InterPro" id="IPR012584">
    <property type="entry name" value="NOL11_N"/>
</dbReference>
<dbReference type="GO" id="GO:0003723">
    <property type="term" value="F:RNA binding"/>
    <property type="evidence" value="ECO:0007669"/>
    <property type="project" value="TreeGrafter"/>
</dbReference>
<reference evidence="9 10" key="1">
    <citation type="submission" date="2020-06" db="EMBL/GenBank/DDBJ databases">
        <authorList>
            <consortium name="Wellcome Sanger Institute Data Sharing"/>
        </authorList>
    </citation>
    <scope>NUCLEOTIDE SEQUENCE [LARGE SCALE GENOMIC DNA]</scope>
</reference>
<dbReference type="PANTHER" id="PTHR15633:SF2">
    <property type="entry name" value="NUCLEOLAR PROTEIN 11"/>
    <property type="match status" value="1"/>
</dbReference>
<feature type="domain" description="Nucleolar protein 11 C-terminal" evidence="8">
    <location>
        <begin position="395"/>
        <end position="715"/>
    </location>
</feature>